<gene>
    <name evidence="1" type="ORF">EYH02_00700</name>
</gene>
<dbReference type="AlphaFoldDB" id="A0A832YRV4"/>
<sequence length="62" mass="6860">MPVIYRCSRCKNVIYTFARAGQDYYGIPTPSELSARLGGVCPYCGKTLSTNVDLSNVSIRPR</sequence>
<accession>A0A832YRV4</accession>
<evidence type="ECO:0000313" key="1">
    <source>
        <dbReference type="EMBL" id="HIP56580.1"/>
    </source>
</evidence>
<organism evidence="1 2">
    <name type="scientific">Ignisphaera aggregans</name>
    <dbReference type="NCBI Taxonomy" id="334771"/>
    <lineage>
        <taxon>Archaea</taxon>
        <taxon>Thermoproteota</taxon>
        <taxon>Thermoprotei</taxon>
        <taxon>Desulfurococcales</taxon>
        <taxon>Desulfurococcaceae</taxon>
        <taxon>Ignisphaera</taxon>
    </lineage>
</organism>
<dbReference type="EMBL" id="DQTV01000015">
    <property type="protein sequence ID" value="HIP56580.1"/>
    <property type="molecule type" value="Genomic_DNA"/>
</dbReference>
<evidence type="ECO:0000313" key="2">
    <source>
        <dbReference type="Proteomes" id="UP000605805"/>
    </source>
</evidence>
<name>A0A832YRV4_9CREN</name>
<reference evidence="1" key="1">
    <citation type="journal article" date="2020" name="ISME J.">
        <title>Gammaproteobacteria mediating utilization of methyl-, sulfur- and petroleum organic compounds in deep ocean hydrothermal plumes.</title>
        <authorList>
            <person name="Zhou Z."/>
            <person name="Liu Y."/>
            <person name="Pan J."/>
            <person name="Cron B.R."/>
            <person name="Toner B.M."/>
            <person name="Anantharaman K."/>
            <person name="Breier J.A."/>
            <person name="Dick G.J."/>
            <person name="Li M."/>
        </authorList>
    </citation>
    <scope>NUCLEOTIDE SEQUENCE</scope>
    <source>
        <strain evidence="1">SZUA-1435</strain>
    </source>
</reference>
<comment type="caution">
    <text evidence="1">The sequence shown here is derived from an EMBL/GenBank/DDBJ whole genome shotgun (WGS) entry which is preliminary data.</text>
</comment>
<dbReference type="Proteomes" id="UP000605805">
    <property type="component" value="Unassembled WGS sequence"/>
</dbReference>
<proteinExistence type="predicted"/>
<protein>
    <submittedName>
        <fullName evidence="1">Uncharacterized protein</fullName>
    </submittedName>
</protein>